<keyword evidence="2" id="KW-1185">Reference proteome</keyword>
<dbReference type="EMBL" id="ML986645">
    <property type="protein sequence ID" value="KAF2262092.1"/>
    <property type="molecule type" value="Genomic_DNA"/>
</dbReference>
<reference evidence="2" key="1">
    <citation type="journal article" date="2020" name="Stud. Mycol.">
        <title>101 Dothideomycetes genomes: A test case for predicting lifestyles and emergence of pathogens.</title>
        <authorList>
            <person name="Haridas S."/>
            <person name="Albert R."/>
            <person name="Binder M."/>
            <person name="Bloem J."/>
            <person name="LaButti K."/>
            <person name="Salamov A."/>
            <person name="Andreopoulos B."/>
            <person name="Baker S."/>
            <person name="Barry K."/>
            <person name="Bills G."/>
            <person name="Bluhm B."/>
            <person name="Cannon C."/>
            <person name="Castanera R."/>
            <person name="Culley D."/>
            <person name="Daum C."/>
            <person name="Ezra D."/>
            <person name="Gonzalez J."/>
            <person name="Henrissat B."/>
            <person name="Kuo A."/>
            <person name="Liang C."/>
            <person name="Lipzen A."/>
            <person name="Lutzoni F."/>
            <person name="Magnuson J."/>
            <person name="Mondo S."/>
            <person name="Nolan M."/>
            <person name="Ohm R."/>
            <person name="Pangilinan J."/>
            <person name="Park H.-J."/>
            <person name="Ramirez L."/>
            <person name="Alfaro M."/>
            <person name="Sun H."/>
            <person name="Tritt A."/>
            <person name="Yoshinaga Y."/>
            <person name="Zwiers L.-H."/>
            <person name="Turgeon B."/>
            <person name="Goodwin S."/>
            <person name="Spatafora J."/>
            <person name="Crous P."/>
            <person name="Grigoriev I."/>
        </authorList>
    </citation>
    <scope>NUCLEOTIDE SEQUENCE [LARGE SCALE GENOMIC DNA]</scope>
    <source>
        <strain evidence="2">CBS 304.66</strain>
    </source>
</reference>
<evidence type="ECO:0000313" key="1">
    <source>
        <dbReference type="EMBL" id="KAF2262092.1"/>
    </source>
</evidence>
<name>A0A9P4N183_9PLEO</name>
<comment type="caution">
    <text evidence="1">The sequence shown here is derived from an EMBL/GenBank/DDBJ whole genome shotgun (WGS) entry which is preliminary data.</text>
</comment>
<dbReference type="AlphaFoldDB" id="A0A9P4N183"/>
<protein>
    <submittedName>
        <fullName evidence="1">Uncharacterized protein</fullName>
    </submittedName>
</protein>
<sequence length="160" mass="18519">MPYRACGMFRNGNGERDYHGDWDFENDYYRGAHREWQNEDGLNYVEYQGRFNSGLDSLGGSIHNLGGVVGYEESSDDVDIRAYRRHIWSYSGDDSRSEAPLDWRVSKGGSNGYRLRAQNISSKEDGENMYCYDELGNTMDVDGFCATSPRDDFAQWFHEW</sequence>
<gene>
    <name evidence="1" type="ORF">CC78DRAFT_583015</name>
</gene>
<dbReference type="Proteomes" id="UP000800093">
    <property type="component" value="Unassembled WGS sequence"/>
</dbReference>
<organism evidence="1 2">
    <name type="scientific">Lojkania enalia</name>
    <dbReference type="NCBI Taxonomy" id="147567"/>
    <lineage>
        <taxon>Eukaryota</taxon>
        <taxon>Fungi</taxon>
        <taxon>Dikarya</taxon>
        <taxon>Ascomycota</taxon>
        <taxon>Pezizomycotina</taxon>
        <taxon>Dothideomycetes</taxon>
        <taxon>Pleosporomycetidae</taxon>
        <taxon>Pleosporales</taxon>
        <taxon>Pleosporales incertae sedis</taxon>
        <taxon>Lojkania</taxon>
    </lineage>
</organism>
<proteinExistence type="predicted"/>
<evidence type="ECO:0000313" key="2">
    <source>
        <dbReference type="Proteomes" id="UP000800093"/>
    </source>
</evidence>
<accession>A0A9P4N183</accession>